<dbReference type="Gene3D" id="3.30.750.140">
    <property type="match status" value="1"/>
</dbReference>
<reference evidence="3" key="1">
    <citation type="submission" date="2016-10" db="EMBL/GenBank/DDBJ databases">
        <title>Sequence of Gallionella enrichment culture.</title>
        <authorList>
            <person name="Poehlein A."/>
            <person name="Muehling M."/>
            <person name="Daniel R."/>
        </authorList>
    </citation>
    <scope>NUCLEOTIDE SEQUENCE</scope>
</reference>
<keyword evidence="3" id="KW-0966">Cell projection</keyword>
<dbReference type="InterPro" id="IPR038610">
    <property type="entry name" value="FliK-like_C_sf"/>
</dbReference>
<evidence type="ECO:0000313" key="3">
    <source>
        <dbReference type="EMBL" id="OIQ82610.1"/>
    </source>
</evidence>
<name>A0A1J5QH83_9ZZZZ</name>
<feature type="compositionally biased region" description="Polar residues" evidence="1">
    <location>
        <begin position="349"/>
        <end position="369"/>
    </location>
</feature>
<feature type="region of interest" description="Disordered" evidence="1">
    <location>
        <begin position="48"/>
        <end position="78"/>
    </location>
</feature>
<feature type="compositionally biased region" description="Polar residues" evidence="1">
    <location>
        <begin position="1"/>
        <end position="11"/>
    </location>
</feature>
<dbReference type="AlphaFoldDB" id="A0A1J5QH83"/>
<feature type="region of interest" description="Disordered" evidence="1">
    <location>
        <begin position="1"/>
        <end position="26"/>
    </location>
</feature>
<feature type="region of interest" description="Disordered" evidence="1">
    <location>
        <begin position="336"/>
        <end position="369"/>
    </location>
</feature>
<protein>
    <submittedName>
        <fullName evidence="3">Flagellar hook-length control protein</fullName>
    </submittedName>
</protein>
<feature type="compositionally biased region" description="Gly residues" evidence="1">
    <location>
        <begin position="483"/>
        <end position="493"/>
    </location>
</feature>
<dbReference type="Pfam" id="PF02120">
    <property type="entry name" value="Flg_hook"/>
    <property type="match status" value="1"/>
</dbReference>
<feature type="compositionally biased region" description="Low complexity" evidence="1">
    <location>
        <begin position="48"/>
        <end position="67"/>
    </location>
</feature>
<comment type="caution">
    <text evidence="3">The sequence shown here is derived from an EMBL/GenBank/DDBJ whole genome shotgun (WGS) entry which is preliminary data.</text>
</comment>
<proteinExistence type="predicted"/>
<gene>
    <name evidence="3" type="primary">fliK_7</name>
    <name evidence="3" type="ORF">GALL_356090</name>
</gene>
<dbReference type="EMBL" id="MLJW01000786">
    <property type="protein sequence ID" value="OIQ82610.1"/>
    <property type="molecule type" value="Genomic_DNA"/>
</dbReference>
<dbReference type="CDD" id="cd17470">
    <property type="entry name" value="T3SS_Flik_C"/>
    <property type="match status" value="1"/>
</dbReference>
<keyword evidence="3" id="KW-0969">Cilium</keyword>
<dbReference type="InterPro" id="IPR021136">
    <property type="entry name" value="Flagellar_hook_control-like_C"/>
</dbReference>
<evidence type="ECO:0000256" key="1">
    <source>
        <dbReference type="SAM" id="MobiDB-lite"/>
    </source>
</evidence>
<sequence length="539" mass="53257">MKVGITSTVTESPELHRTDSGESSDPTMAFLAALGALVPGLVPNPPAVTGTGAAGKTATGTNGTGKVETGKSGSTPASAIPNSAKLAAAELETLVVAGQGGASEVGAKAVTAEMSAVLANVIAPTSIAPTSIAPTSIAPTSIAPTSIAPTSIANLLNAVATSDGVGSKIPDVQTLPKATAAPVSTDKVPLPTTPAPPVLVTVASSLPTKTTGKESETTSPSAIKAEPTLSAVVQSGLPAVTTAVAPTQSPSQHIPPNIANKVAPNIAAKNSSTASTLVPDAAEIATNEAVTPVVASAPNVAAGQARPAMDAKVAGANSTLSLSSGSTEVAQATNALAGRPGDHGHDGPTDTSKGQAGEQATSVPTNLAVPSTPARVEFAAAITTAAAQAARPQIADQLAPYVTALRHQPDGTHQITVVLHPAELGQVQVMVELRNGTVQLQLSGAHEAARAVLYDALPQLRRELTDAGLTVGSADVMSQDFGTGTGSAAGGNPGQNYQQGASSRDVPRDVGGLLRVPVVDSFASPVRSVVHAGVLDVNI</sequence>
<feature type="region of interest" description="Disordered" evidence="1">
    <location>
        <begin position="482"/>
        <end position="506"/>
    </location>
</feature>
<keyword evidence="3" id="KW-0282">Flagellum</keyword>
<feature type="domain" description="Flagellar hook-length control protein-like C-terminal" evidence="2">
    <location>
        <begin position="407"/>
        <end position="481"/>
    </location>
</feature>
<evidence type="ECO:0000259" key="2">
    <source>
        <dbReference type="Pfam" id="PF02120"/>
    </source>
</evidence>
<organism evidence="3">
    <name type="scientific">mine drainage metagenome</name>
    <dbReference type="NCBI Taxonomy" id="410659"/>
    <lineage>
        <taxon>unclassified sequences</taxon>
        <taxon>metagenomes</taxon>
        <taxon>ecological metagenomes</taxon>
    </lineage>
</organism>
<accession>A0A1J5QH83</accession>